<dbReference type="Pfam" id="PF07963">
    <property type="entry name" value="N_methyl"/>
    <property type="match status" value="1"/>
</dbReference>
<comment type="caution">
    <text evidence="2">The sequence shown here is derived from an EMBL/GenBank/DDBJ whole genome shotgun (WGS) entry which is preliminary data.</text>
</comment>
<dbReference type="PROSITE" id="PS00409">
    <property type="entry name" value="PROKAR_NTER_METHYL"/>
    <property type="match status" value="1"/>
</dbReference>
<dbReference type="InterPro" id="IPR012902">
    <property type="entry name" value="N_methyl_site"/>
</dbReference>
<dbReference type="Proteomes" id="UP001161389">
    <property type="component" value="Unassembled WGS sequence"/>
</dbReference>
<feature type="transmembrane region" description="Helical" evidence="1">
    <location>
        <begin position="20"/>
        <end position="41"/>
    </location>
</feature>
<dbReference type="Gene3D" id="3.30.700.10">
    <property type="entry name" value="Glycoprotein, Type 4 Pilin"/>
    <property type="match status" value="1"/>
</dbReference>
<reference evidence="2" key="2">
    <citation type="submission" date="2023-01" db="EMBL/GenBank/DDBJ databases">
        <title>Draft genome sequence of Litoribrevibacter albus strain NBRC 110071.</title>
        <authorList>
            <person name="Sun Q."/>
            <person name="Mori K."/>
        </authorList>
    </citation>
    <scope>NUCLEOTIDE SEQUENCE</scope>
    <source>
        <strain evidence="2">NBRC 110071</strain>
    </source>
</reference>
<accession>A0AA37W9H9</accession>
<protein>
    <recommendedName>
        <fullName evidence="4">Prepilin-type N-terminal cleavage/methylation domain-containing protein</fullName>
    </recommendedName>
</protein>
<dbReference type="AlphaFoldDB" id="A0AA37W9H9"/>
<dbReference type="EMBL" id="BSNM01000027">
    <property type="protein sequence ID" value="GLQ33508.1"/>
    <property type="molecule type" value="Genomic_DNA"/>
</dbReference>
<keyword evidence="1" id="KW-0472">Membrane</keyword>
<keyword evidence="1" id="KW-1133">Transmembrane helix</keyword>
<evidence type="ECO:0000256" key="1">
    <source>
        <dbReference type="SAM" id="Phobius"/>
    </source>
</evidence>
<keyword evidence="3" id="KW-1185">Reference proteome</keyword>
<organism evidence="2 3">
    <name type="scientific">Litoribrevibacter albus</name>
    <dbReference type="NCBI Taxonomy" id="1473156"/>
    <lineage>
        <taxon>Bacteria</taxon>
        <taxon>Pseudomonadati</taxon>
        <taxon>Pseudomonadota</taxon>
        <taxon>Gammaproteobacteria</taxon>
        <taxon>Oceanospirillales</taxon>
        <taxon>Oceanospirillaceae</taxon>
        <taxon>Litoribrevibacter</taxon>
    </lineage>
</organism>
<dbReference type="InterPro" id="IPR045584">
    <property type="entry name" value="Pilin-like"/>
</dbReference>
<dbReference type="SUPFAM" id="SSF54523">
    <property type="entry name" value="Pili subunits"/>
    <property type="match status" value="1"/>
</dbReference>
<evidence type="ECO:0000313" key="3">
    <source>
        <dbReference type="Proteomes" id="UP001161389"/>
    </source>
</evidence>
<name>A0AA37W9H9_9GAMM</name>
<sequence length="161" mass="16263">MDEPTDFFRGKLDMTKQQTGFTLIELVMVIVILGILSAFALPRFANLSSDANEAVLQAGFGAAKSASAIVHSAALAGNQTGSTGSVDLEGETIDLVFGYAEAEDIALAAGLVEDFDVTASSATSTTFAPSGAASSGTCSFTYTEATSSAASTVVVVASPSC</sequence>
<keyword evidence="1" id="KW-0812">Transmembrane</keyword>
<evidence type="ECO:0000313" key="2">
    <source>
        <dbReference type="EMBL" id="GLQ33508.1"/>
    </source>
</evidence>
<dbReference type="RefSeq" id="WP_284383960.1">
    <property type="nucleotide sequence ID" value="NZ_BSNM01000027.1"/>
</dbReference>
<dbReference type="NCBIfam" id="TIGR02532">
    <property type="entry name" value="IV_pilin_GFxxxE"/>
    <property type="match status" value="1"/>
</dbReference>
<proteinExistence type="predicted"/>
<gene>
    <name evidence="2" type="ORF">GCM10007876_39880</name>
</gene>
<reference evidence="2" key="1">
    <citation type="journal article" date="2014" name="Int. J. Syst. Evol. Microbiol.">
        <title>Complete genome sequence of Corynebacterium casei LMG S-19264T (=DSM 44701T), isolated from a smear-ripened cheese.</title>
        <authorList>
            <consortium name="US DOE Joint Genome Institute (JGI-PGF)"/>
            <person name="Walter F."/>
            <person name="Albersmeier A."/>
            <person name="Kalinowski J."/>
            <person name="Ruckert C."/>
        </authorList>
    </citation>
    <scope>NUCLEOTIDE SEQUENCE</scope>
    <source>
        <strain evidence="2">NBRC 110071</strain>
    </source>
</reference>
<evidence type="ECO:0008006" key="4">
    <source>
        <dbReference type="Google" id="ProtNLM"/>
    </source>
</evidence>